<sequence>MNQYIQKALETYCDHSQTVIARQLAYTTLTNAGFTADDLQFVLKNGPDSLPIMFFAA</sequence>
<dbReference type="EMBL" id="JBHSGU010000005">
    <property type="protein sequence ID" value="MFC4700996.1"/>
    <property type="molecule type" value="Genomic_DNA"/>
</dbReference>
<evidence type="ECO:0000313" key="2">
    <source>
        <dbReference type="Proteomes" id="UP001595897"/>
    </source>
</evidence>
<keyword evidence="2" id="KW-1185">Reference proteome</keyword>
<name>A0ABV9LYM9_9ALTE</name>
<comment type="caution">
    <text evidence="1">The sequence shown here is derived from an EMBL/GenBank/DDBJ whole genome shotgun (WGS) entry which is preliminary data.</text>
</comment>
<evidence type="ECO:0000313" key="1">
    <source>
        <dbReference type="EMBL" id="MFC4700996.1"/>
    </source>
</evidence>
<protein>
    <submittedName>
        <fullName evidence="1">Uncharacterized protein</fullName>
    </submittedName>
</protein>
<dbReference type="Proteomes" id="UP001595897">
    <property type="component" value="Unassembled WGS sequence"/>
</dbReference>
<accession>A0ABV9LYM9</accession>
<reference evidence="2" key="1">
    <citation type="journal article" date="2019" name="Int. J. Syst. Evol. Microbiol.">
        <title>The Global Catalogue of Microorganisms (GCM) 10K type strain sequencing project: providing services to taxonomists for standard genome sequencing and annotation.</title>
        <authorList>
            <consortium name="The Broad Institute Genomics Platform"/>
            <consortium name="The Broad Institute Genome Sequencing Center for Infectious Disease"/>
            <person name="Wu L."/>
            <person name="Ma J."/>
        </authorList>
    </citation>
    <scope>NUCLEOTIDE SEQUENCE [LARGE SCALE GENOMIC DNA]</scope>
    <source>
        <strain evidence="2">KACC 12507</strain>
    </source>
</reference>
<proteinExistence type="predicted"/>
<gene>
    <name evidence="1" type="ORF">ACFO4O_12555</name>
</gene>
<dbReference type="RefSeq" id="WP_382409046.1">
    <property type="nucleotide sequence ID" value="NZ_JBHSGU010000005.1"/>
</dbReference>
<organism evidence="1 2">
    <name type="scientific">Glaciecola siphonariae</name>
    <dbReference type="NCBI Taxonomy" id="521012"/>
    <lineage>
        <taxon>Bacteria</taxon>
        <taxon>Pseudomonadati</taxon>
        <taxon>Pseudomonadota</taxon>
        <taxon>Gammaproteobacteria</taxon>
        <taxon>Alteromonadales</taxon>
        <taxon>Alteromonadaceae</taxon>
        <taxon>Glaciecola</taxon>
    </lineage>
</organism>